<dbReference type="EMBL" id="SZYD01000017">
    <property type="protein sequence ID" value="KAD3067268.1"/>
    <property type="molecule type" value="Genomic_DNA"/>
</dbReference>
<evidence type="ECO:0000313" key="2">
    <source>
        <dbReference type="Proteomes" id="UP000326396"/>
    </source>
</evidence>
<comment type="caution">
    <text evidence="1">The sequence shown here is derived from an EMBL/GenBank/DDBJ whole genome shotgun (WGS) entry which is preliminary data.</text>
</comment>
<accession>A0A5N6M0A7</accession>
<evidence type="ECO:0000313" key="1">
    <source>
        <dbReference type="EMBL" id="KAD3067268.1"/>
    </source>
</evidence>
<sequence>MSGEYYNSFHNVMKWAFIFHLLLQKFQFLRWGYHIQISRSPEGVRSFAGEGEFEHQRRSPEIGVLIERTKTAEQWLEGVGGSIPENKGLDLDGDII</sequence>
<reference evidence="1 2" key="1">
    <citation type="submission" date="2019-05" db="EMBL/GenBank/DDBJ databases">
        <title>Mikania micrantha, genome provides insights into the molecular mechanism of rapid growth.</title>
        <authorList>
            <person name="Liu B."/>
        </authorList>
    </citation>
    <scope>NUCLEOTIDE SEQUENCE [LARGE SCALE GENOMIC DNA]</scope>
    <source>
        <strain evidence="1">NLD-2019</strain>
        <tissue evidence="1">Leaf</tissue>
    </source>
</reference>
<keyword evidence="2" id="KW-1185">Reference proteome</keyword>
<name>A0A5N6M0A7_9ASTR</name>
<organism evidence="1 2">
    <name type="scientific">Mikania micrantha</name>
    <name type="common">bitter vine</name>
    <dbReference type="NCBI Taxonomy" id="192012"/>
    <lineage>
        <taxon>Eukaryota</taxon>
        <taxon>Viridiplantae</taxon>
        <taxon>Streptophyta</taxon>
        <taxon>Embryophyta</taxon>
        <taxon>Tracheophyta</taxon>
        <taxon>Spermatophyta</taxon>
        <taxon>Magnoliopsida</taxon>
        <taxon>eudicotyledons</taxon>
        <taxon>Gunneridae</taxon>
        <taxon>Pentapetalae</taxon>
        <taxon>asterids</taxon>
        <taxon>campanulids</taxon>
        <taxon>Asterales</taxon>
        <taxon>Asteraceae</taxon>
        <taxon>Asteroideae</taxon>
        <taxon>Heliantheae alliance</taxon>
        <taxon>Eupatorieae</taxon>
        <taxon>Mikania</taxon>
    </lineage>
</organism>
<dbReference type="Proteomes" id="UP000326396">
    <property type="component" value="Linkage Group LG7"/>
</dbReference>
<protein>
    <submittedName>
        <fullName evidence="1">Uncharacterized protein</fullName>
    </submittedName>
</protein>
<gene>
    <name evidence="1" type="ORF">E3N88_35148</name>
</gene>
<proteinExistence type="predicted"/>
<dbReference type="AlphaFoldDB" id="A0A5N6M0A7"/>